<dbReference type="GO" id="GO:0008840">
    <property type="term" value="F:4-hydroxy-tetrahydrodipicolinate synthase activity"/>
    <property type="evidence" value="ECO:0007669"/>
    <property type="project" value="UniProtKB-EC"/>
</dbReference>
<dbReference type="Proteomes" id="UP000188181">
    <property type="component" value="Chromosome"/>
</dbReference>
<protein>
    <submittedName>
        <fullName evidence="5">4-hydroxy-tetrahydrodipicolinate synthase</fullName>
        <ecNumber evidence="5">4.3.3.7</ecNumber>
    </submittedName>
</protein>
<organism evidence="5 6">
    <name type="scientific">Limihaloglobus sulfuriphilus</name>
    <dbReference type="NCBI Taxonomy" id="1851148"/>
    <lineage>
        <taxon>Bacteria</taxon>
        <taxon>Pseudomonadati</taxon>
        <taxon>Planctomycetota</taxon>
        <taxon>Phycisphaerae</taxon>
        <taxon>Sedimentisphaerales</taxon>
        <taxon>Sedimentisphaeraceae</taxon>
        <taxon>Limihaloglobus</taxon>
    </lineage>
</organism>
<dbReference type="PIRSF" id="PIRSF001365">
    <property type="entry name" value="DHDPS"/>
    <property type="match status" value="1"/>
</dbReference>
<evidence type="ECO:0000256" key="3">
    <source>
        <dbReference type="PIRNR" id="PIRNR001365"/>
    </source>
</evidence>
<dbReference type="GO" id="GO:0005829">
    <property type="term" value="C:cytosol"/>
    <property type="evidence" value="ECO:0007669"/>
    <property type="project" value="TreeGrafter"/>
</dbReference>
<gene>
    <name evidence="5" type="primary">dapA_3</name>
    <name evidence="5" type="ORF">SMSP2_00845</name>
</gene>
<feature type="active site" description="Proton donor/acceptor" evidence="4">
    <location>
        <position position="133"/>
    </location>
</feature>
<dbReference type="OrthoDB" id="9782828at2"/>
<dbReference type="EMBL" id="CP019646">
    <property type="protein sequence ID" value="AQQ70493.1"/>
    <property type="molecule type" value="Genomic_DNA"/>
</dbReference>
<dbReference type="SMART" id="SM01130">
    <property type="entry name" value="DHDPS"/>
    <property type="match status" value="1"/>
</dbReference>
<keyword evidence="6" id="KW-1185">Reference proteome</keyword>
<evidence type="ECO:0000256" key="2">
    <source>
        <dbReference type="ARBA" id="ARBA00023239"/>
    </source>
</evidence>
<sequence length="308" mass="34766" precursor="true">METRLYSAICTPLTEEETLHKDGFKEHIDQQFNNGIYGVLICGTMGNMQLLKDEVYRDAVKYGTEFSAQKGEVFIGVGDASYSRTLARIEFAQQFDVDGLVVLCPYLVKYSQDELVDYFSALADASSKPVYLYDLPVLAGMKISHDTVLKLSKHPNIHGAKCSDIWEDTRILMGKVNSDFRIIPAQPFLVDHLVRMGVSDNLDGVYSICPEYISLLADTAASGNVEKASQMQSRLSSFLMNMRNNFPLHDAFSAILNRRAVQGQIALRPMKRMIERQREELFEIEFVKQITGNNRGKTIQNTKEVINV</sequence>
<evidence type="ECO:0000313" key="5">
    <source>
        <dbReference type="EMBL" id="AQQ70493.1"/>
    </source>
</evidence>
<dbReference type="Gene3D" id="3.20.20.70">
    <property type="entry name" value="Aldolase class I"/>
    <property type="match status" value="1"/>
</dbReference>
<keyword evidence="2 3" id="KW-0456">Lyase</keyword>
<name>A0A1Q2MCR2_9BACT</name>
<dbReference type="EC" id="4.3.3.7" evidence="5"/>
<dbReference type="KEGG" id="pbas:SMSP2_00845"/>
<dbReference type="InterPro" id="IPR013785">
    <property type="entry name" value="Aldolase_TIM"/>
</dbReference>
<dbReference type="PANTHER" id="PTHR12128">
    <property type="entry name" value="DIHYDRODIPICOLINATE SYNTHASE"/>
    <property type="match status" value="1"/>
</dbReference>
<evidence type="ECO:0000256" key="1">
    <source>
        <dbReference type="ARBA" id="ARBA00007592"/>
    </source>
</evidence>
<accession>A0A1Q2MCR2</accession>
<dbReference type="STRING" id="1851148.SMSP2_00845"/>
<dbReference type="SUPFAM" id="SSF51569">
    <property type="entry name" value="Aldolase"/>
    <property type="match status" value="1"/>
</dbReference>
<reference evidence="6" key="1">
    <citation type="submission" date="2017-02" db="EMBL/GenBank/DDBJ databases">
        <title>Comparative genomics and description of representatives of a novel lineage of planctomycetes thriving in anoxic sediments.</title>
        <authorList>
            <person name="Spring S."/>
            <person name="Bunk B."/>
            <person name="Sproer C."/>
        </authorList>
    </citation>
    <scope>NUCLEOTIDE SEQUENCE [LARGE SCALE GENOMIC DNA]</scope>
    <source>
        <strain evidence="6">SM-Chi-D1</strain>
    </source>
</reference>
<evidence type="ECO:0000256" key="4">
    <source>
        <dbReference type="PIRSR" id="PIRSR001365-1"/>
    </source>
</evidence>
<dbReference type="CDD" id="cd00408">
    <property type="entry name" value="DHDPS-like"/>
    <property type="match status" value="1"/>
</dbReference>
<dbReference type="PRINTS" id="PR00146">
    <property type="entry name" value="DHPICSNTHASE"/>
</dbReference>
<dbReference type="AlphaFoldDB" id="A0A1Q2MCR2"/>
<dbReference type="Pfam" id="PF00701">
    <property type="entry name" value="DHDPS"/>
    <property type="match status" value="1"/>
</dbReference>
<comment type="similarity">
    <text evidence="1 3">Belongs to the DapA family.</text>
</comment>
<dbReference type="InterPro" id="IPR002220">
    <property type="entry name" value="DapA-like"/>
</dbReference>
<feature type="active site" description="Schiff-base intermediate with substrate" evidence="4">
    <location>
        <position position="161"/>
    </location>
</feature>
<dbReference type="RefSeq" id="WP_146682753.1">
    <property type="nucleotide sequence ID" value="NZ_CP019646.1"/>
</dbReference>
<proteinExistence type="inferred from homology"/>
<evidence type="ECO:0000313" key="6">
    <source>
        <dbReference type="Proteomes" id="UP000188181"/>
    </source>
</evidence>
<dbReference type="PANTHER" id="PTHR12128:SF66">
    <property type="entry name" value="4-HYDROXY-2-OXOGLUTARATE ALDOLASE, MITOCHONDRIAL"/>
    <property type="match status" value="1"/>
</dbReference>